<proteinExistence type="predicted"/>
<keyword evidence="2" id="KW-1185">Reference proteome</keyword>
<name>A0A0N4VYS2_HAEPC</name>
<gene>
    <name evidence="1" type="ORF">HPLM_LOCUS2439</name>
</gene>
<organism evidence="3">
    <name type="scientific">Haemonchus placei</name>
    <name type="common">Barber's pole worm</name>
    <dbReference type="NCBI Taxonomy" id="6290"/>
    <lineage>
        <taxon>Eukaryota</taxon>
        <taxon>Metazoa</taxon>
        <taxon>Ecdysozoa</taxon>
        <taxon>Nematoda</taxon>
        <taxon>Chromadorea</taxon>
        <taxon>Rhabditida</taxon>
        <taxon>Rhabditina</taxon>
        <taxon>Rhabditomorpha</taxon>
        <taxon>Strongyloidea</taxon>
        <taxon>Trichostrongylidae</taxon>
        <taxon>Haemonchus</taxon>
    </lineage>
</organism>
<evidence type="ECO:0000313" key="1">
    <source>
        <dbReference type="EMBL" id="VDO14748.1"/>
    </source>
</evidence>
<dbReference type="InterPro" id="IPR012877">
    <property type="entry name" value="Dhs-27"/>
</dbReference>
<dbReference type="Pfam" id="PF07914">
    <property type="entry name" value="DUF1679"/>
    <property type="match status" value="1"/>
</dbReference>
<evidence type="ECO:0000313" key="3">
    <source>
        <dbReference type="WBParaSite" id="HPLM_0000244301-mRNA-1"/>
    </source>
</evidence>
<dbReference type="WBParaSite" id="HPLM_0000244301-mRNA-1">
    <property type="protein sequence ID" value="HPLM_0000244301-mRNA-1"/>
    <property type="gene ID" value="HPLM_0000244301"/>
</dbReference>
<accession>A0A0N4VYS2</accession>
<reference evidence="3" key="1">
    <citation type="submission" date="2017-02" db="UniProtKB">
        <authorList>
            <consortium name="WormBaseParasite"/>
        </authorList>
    </citation>
    <scope>IDENTIFICATION</scope>
</reference>
<dbReference type="EMBL" id="UZAF01005014">
    <property type="protein sequence ID" value="VDO14748.1"/>
    <property type="molecule type" value="Genomic_DNA"/>
</dbReference>
<protein>
    <submittedName>
        <fullName evidence="3">Aldo_ket_red domain-containing protein</fullName>
    </submittedName>
</protein>
<reference evidence="1 2" key="2">
    <citation type="submission" date="2018-11" db="EMBL/GenBank/DDBJ databases">
        <authorList>
            <consortium name="Pathogen Informatics"/>
        </authorList>
    </citation>
    <scope>NUCLEOTIDE SEQUENCE [LARGE SCALE GENOMIC DNA]</scope>
    <source>
        <strain evidence="1 2">MHpl1</strain>
    </source>
</reference>
<dbReference type="Proteomes" id="UP000268014">
    <property type="component" value="Unassembled WGS sequence"/>
</dbReference>
<dbReference type="OrthoDB" id="5864482at2759"/>
<sequence length="104" mass="11863">MITDVFLLHMTWPDVSDNSAAVEIMPLIEAVGFMSKILLIEPDWQHKDKELPDKFVAKILTQLAMQKLTAEVAEQKKIKNVFSDPEFMATLEKRQKKASTLKSC</sequence>
<evidence type="ECO:0000313" key="2">
    <source>
        <dbReference type="Proteomes" id="UP000268014"/>
    </source>
</evidence>
<dbReference type="AlphaFoldDB" id="A0A0N4VYS2"/>